<organism evidence="2 3">
    <name type="scientific">Clathrospora elynae</name>
    <dbReference type="NCBI Taxonomy" id="706981"/>
    <lineage>
        <taxon>Eukaryota</taxon>
        <taxon>Fungi</taxon>
        <taxon>Dikarya</taxon>
        <taxon>Ascomycota</taxon>
        <taxon>Pezizomycotina</taxon>
        <taxon>Dothideomycetes</taxon>
        <taxon>Pleosporomycetidae</taxon>
        <taxon>Pleosporales</taxon>
        <taxon>Diademaceae</taxon>
        <taxon>Clathrospora</taxon>
    </lineage>
</organism>
<reference evidence="2" key="1">
    <citation type="journal article" date="2020" name="Stud. Mycol.">
        <title>101 Dothideomycetes genomes: a test case for predicting lifestyles and emergence of pathogens.</title>
        <authorList>
            <person name="Haridas S."/>
            <person name="Albert R."/>
            <person name="Binder M."/>
            <person name="Bloem J."/>
            <person name="Labutti K."/>
            <person name="Salamov A."/>
            <person name="Andreopoulos B."/>
            <person name="Baker S."/>
            <person name="Barry K."/>
            <person name="Bills G."/>
            <person name="Bluhm B."/>
            <person name="Cannon C."/>
            <person name="Castanera R."/>
            <person name="Culley D."/>
            <person name="Daum C."/>
            <person name="Ezra D."/>
            <person name="Gonzalez J."/>
            <person name="Henrissat B."/>
            <person name="Kuo A."/>
            <person name="Liang C."/>
            <person name="Lipzen A."/>
            <person name="Lutzoni F."/>
            <person name="Magnuson J."/>
            <person name="Mondo S."/>
            <person name="Nolan M."/>
            <person name="Ohm R."/>
            <person name="Pangilinan J."/>
            <person name="Park H.-J."/>
            <person name="Ramirez L."/>
            <person name="Alfaro M."/>
            <person name="Sun H."/>
            <person name="Tritt A."/>
            <person name="Yoshinaga Y."/>
            <person name="Zwiers L.-H."/>
            <person name="Turgeon B."/>
            <person name="Goodwin S."/>
            <person name="Spatafora J."/>
            <person name="Crous P."/>
            <person name="Grigoriev I."/>
        </authorList>
    </citation>
    <scope>NUCLEOTIDE SEQUENCE</scope>
    <source>
        <strain evidence="2">CBS 161.51</strain>
    </source>
</reference>
<keyword evidence="3" id="KW-1185">Reference proteome</keyword>
<protein>
    <recommendedName>
        <fullName evidence="4">C2H2-type domain-containing protein</fullName>
    </recommendedName>
</protein>
<dbReference type="EMBL" id="ML976048">
    <property type="protein sequence ID" value="KAF1941367.1"/>
    <property type="molecule type" value="Genomic_DNA"/>
</dbReference>
<feature type="region of interest" description="Disordered" evidence="1">
    <location>
        <begin position="285"/>
        <end position="305"/>
    </location>
</feature>
<name>A0A6A5SWH7_9PLEO</name>
<dbReference type="Proteomes" id="UP000800038">
    <property type="component" value="Unassembled WGS sequence"/>
</dbReference>
<evidence type="ECO:0000313" key="2">
    <source>
        <dbReference type="EMBL" id="KAF1941367.1"/>
    </source>
</evidence>
<evidence type="ECO:0000313" key="3">
    <source>
        <dbReference type="Proteomes" id="UP000800038"/>
    </source>
</evidence>
<evidence type="ECO:0000256" key="1">
    <source>
        <dbReference type="SAM" id="MobiDB-lite"/>
    </source>
</evidence>
<sequence length="305" mass="33052">MNQLPAGSQPFEKDAQGSTFVHQGELFCRAIVEGSKRILCGRKFSDRGNLVAHVRSYHKDYSIPAGIPGNVRVLAAHYNACMQAAEPQQCVVNALSTHSGTLHIPDVAGCSTDTLSNVQEQEGDVESTEPHEDEAVLIGGEVEEGTSEAEGLGAGEGSHTPEAITEDLVQTALEQQHTENVLATRSSRQVTPSPISIRTRRHPVRIVPIPCPRYKTSNPKVLREKGDPNYKECVRYLKGKGLPTPCAKCTSDGHKGCCFLVLNKSMYFYNRGICYDPTDTDTAHNAPSLRTTNGVARGNSLPQNG</sequence>
<dbReference type="AlphaFoldDB" id="A0A6A5SWH7"/>
<dbReference type="OrthoDB" id="3799891at2759"/>
<proteinExistence type="predicted"/>
<accession>A0A6A5SWH7</accession>
<gene>
    <name evidence="2" type="ORF">EJ02DRAFT_466582</name>
</gene>
<evidence type="ECO:0008006" key="4">
    <source>
        <dbReference type="Google" id="ProtNLM"/>
    </source>
</evidence>